<feature type="compositionally biased region" description="Basic residues" evidence="1">
    <location>
        <begin position="173"/>
        <end position="185"/>
    </location>
</feature>
<sequence>MTMAKWLVFAALACGLTSAADPSSKPKRKWCNTTVHGFAGDYAYEACGSFCKEAKAMNHCKFCKCRACSFCAGKGSSLPKTSPAAGSSSASSPVEAGKSPSHRIHPNSKETAARGAMHSLRPSLLPLLEICSLTRRRPIRNGLLKKAKKQAKRAKAEAAATASVEDTGANGAKPRKAKKSKKKKE</sequence>
<feature type="region of interest" description="Disordered" evidence="1">
    <location>
        <begin position="80"/>
        <end position="117"/>
    </location>
</feature>
<gene>
    <name evidence="3" type="ORF">AB1Y20_018647</name>
</gene>
<evidence type="ECO:0000256" key="2">
    <source>
        <dbReference type="SAM" id="SignalP"/>
    </source>
</evidence>
<dbReference type="AlphaFoldDB" id="A0AB34JS23"/>
<reference evidence="3 4" key="1">
    <citation type="journal article" date="2024" name="Science">
        <title>Giant polyketide synthase enzymes in the biosynthesis of giant marine polyether toxins.</title>
        <authorList>
            <person name="Fallon T.R."/>
            <person name="Shende V.V."/>
            <person name="Wierzbicki I.H."/>
            <person name="Pendleton A.L."/>
            <person name="Watervoot N.F."/>
            <person name="Auber R.P."/>
            <person name="Gonzalez D.J."/>
            <person name="Wisecaver J.H."/>
            <person name="Moore B.S."/>
        </authorList>
    </citation>
    <scope>NUCLEOTIDE SEQUENCE [LARGE SCALE GENOMIC DNA]</scope>
    <source>
        <strain evidence="3 4">12B1</strain>
    </source>
</reference>
<keyword evidence="4" id="KW-1185">Reference proteome</keyword>
<name>A0AB34JS23_PRYPA</name>
<feature type="compositionally biased region" description="Basic residues" evidence="1">
    <location>
        <begin position="142"/>
        <end position="153"/>
    </location>
</feature>
<feature type="compositionally biased region" description="Low complexity" evidence="1">
    <location>
        <begin position="82"/>
        <end position="93"/>
    </location>
</feature>
<dbReference type="EMBL" id="JBGBPQ010000005">
    <property type="protein sequence ID" value="KAL1523717.1"/>
    <property type="molecule type" value="Genomic_DNA"/>
</dbReference>
<protein>
    <submittedName>
        <fullName evidence="3">Uncharacterized protein</fullName>
    </submittedName>
</protein>
<feature type="signal peptide" evidence="2">
    <location>
        <begin position="1"/>
        <end position="19"/>
    </location>
</feature>
<dbReference type="Proteomes" id="UP001515480">
    <property type="component" value="Unassembled WGS sequence"/>
</dbReference>
<keyword evidence="2" id="KW-0732">Signal</keyword>
<evidence type="ECO:0000256" key="1">
    <source>
        <dbReference type="SAM" id="MobiDB-lite"/>
    </source>
</evidence>
<proteinExistence type="predicted"/>
<feature type="chain" id="PRO_5044186569" evidence="2">
    <location>
        <begin position="20"/>
        <end position="185"/>
    </location>
</feature>
<evidence type="ECO:0000313" key="3">
    <source>
        <dbReference type="EMBL" id="KAL1523717.1"/>
    </source>
</evidence>
<feature type="region of interest" description="Disordered" evidence="1">
    <location>
        <begin position="142"/>
        <end position="185"/>
    </location>
</feature>
<accession>A0AB34JS23</accession>
<evidence type="ECO:0000313" key="4">
    <source>
        <dbReference type="Proteomes" id="UP001515480"/>
    </source>
</evidence>
<organism evidence="3 4">
    <name type="scientific">Prymnesium parvum</name>
    <name type="common">Toxic golden alga</name>
    <dbReference type="NCBI Taxonomy" id="97485"/>
    <lineage>
        <taxon>Eukaryota</taxon>
        <taxon>Haptista</taxon>
        <taxon>Haptophyta</taxon>
        <taxon>Prymnesiophyceae</taxon>
        <taxon>Prymnesiales</taxon>
        <taxon>Prymnesiaceae</taxon>
        <taxon>Prymnesium</taxon>
    </lineage>
</organism>
<comment type="caution">
    <text evidence="3">The sequence shown here is derived from an EMBL/GenBank/DDBJ whole genome shotgun (WGS) entry which is preliminary data.</text>
</comment>